<dbReference type="EMBL" id="GBXM01091477">
    <property type="protein sequence ID" value="JAH17100.1"/>
    <property type="molecule type" value="Transcribed_RNA"/>
</dbReference>
<evidence type="ECO:0000313" key="1">
    <source>
        <dbReference type="EMBL" id="JAH17100.1"/>
    </source>
</evidence>
<proteinExistence type="predicted"/>
<reference evidence="1" key="1">
    <citation type="submission" date="2014-11" db="EMBL/GenBank/DDBJ databases">
        <authorList>
            <person name="Amaro Gonzalez C."/>
        </authorList>
    </citation>
    <scope>NUCLEOTIDE SEQUENCE</scope>
</reference>
<dbReference type="AlphaFoldDB" id="A0A0E9QL84"/>
<sequence length="35" mass="4056">MLGWLPKSPWGSVSKQQLLFQICLFNFCYLVCAFS</sequence>
<reference evidence="1" key="2">
    <citation type="journal article" date="2015" name="Fish Shellfish Immunol.">
        <title>Early steps in the European eel (Anguilla anguilla)-Vibrio vulnificus interaction in the gills: Role of the RtxA13 toxin.</title>
        <authorList>
            <person name="Callol A."/>
            <person name="Pajuelo D."/>
            <person name="Ebbesson L."/>
            <person name="Teles M."/>
            <person name="MacKenzie S."/>
            <person name="Amaro C."/>
        </authorList>
    </citation>
    <scope>NUCLEOTIDE SEQUENCE</scope>
</reference>
<protein>
    <submittedName>
        <fullName evidence="1">Uncharacterized protein</fullName>
    </submittedName>
</protein>
<name>A0A0E9QL84_ANGAN</name>
<accession>A0A0E9QL84</accession>
<organism evidence="1">
    <name type="scientific">Anguilla anguilla</name>
    <name type="common">European freshwater eel</name>
    <name type="synonym">Muraena anguilla</name>
    <dbReference type="NCBI Taxonomy" id="7936"/>
    <lineage>
        <taxon>Eukaryota</taxon>
        <taxon>Metazoa</taxon>
        <taxon>Chordata</taxon>
        <taxon>Craniata</taxon>
        <taxon>Vertebrata</taxon>
        <taxon>Euteleostomi</taxon>
        <taxon>Actinopterygii</taxon>
        <taxon>Neopterygii</taxon>
        <taxon>Teleostei</taxon>
        <taxon>Anguilliformes</taxon>
        <taxon>Anguillidae</taxon>
        <taxon>Anguilla</taxon>
    </lineage>
</organism>